<comment type="caution">
    <text evidence="2">The sequence shown here is derived from an EMBL/GenBank/DDBJ whole genome shotgun (WGS) entry which is preliminary data.</text>
</comment>
<keyword evidence="3" id="KW-1185">Reference proteome</keyword>
<proteinExistence type="predicted"/>
<feature type="region of interest" description="Disordered" evidence="1">
    <location>
        <begin position="39"/>
        <end position="59"/>
    </location>
</feature>
<dbReference type="Proteomes" id="UP000499080">
    <property type="component" value="Unassembled WGS sequence"/>
</dbReference>
<dbReference type="AlphaFoldDB" id="A0A4Y2ALE4"/>
<evidence type="ECO:0000256" key="1">
    <source>
        <dbReference type="SAM" id="MobiDB-lite"/>
    </source>
</evidence>
<protein>
    <submittedName>
        <fullName evidence="2">Uncharacterized protein</fullName>
    </submittedName>
</protein>
<sequence length="79" mass="8258">MPRTVIPISIHQFRRDPPPESGASRLSARYRYWEIAASPGTSSGAETDGSRSVTALRPHSPSCGAALITTAAVIPLGGV</sequence>
<feature type="compositionally biased region" description="Polar residues" evidence="1">
    <location>
        <begin position="39"/>
        <end position="53"/>
    </location>
</feature>
<evidence type="ECO:0000313" key="2">
    <source>
        <dbReference type="EMBL" id="GBL80530.1"/>
    </source>
</evidence>
<feature type="region of interest" description="Disordered" evidence="1">
    <location>
        <begin position="1"/>
        <end position="24"/>
    </location>
</feature>
<reference evidence="2 3" key="1">
    <citation type="journal article" date="2019" name="Sci. Rep.">
        <title>Orb-weaving spider Araneus ventricosus genome elucidates the spidroin gene catalogue.</title>
        <authorList>
            <person name="Kono N."/>
            <person name="Nakamura H."/>
            <person name="Ohtoshi R."/>
            <person name="Moran D.A.P."/>
            <person name="Shinohara A."/>
            <person name="Yoshida Y."/>
            <person name="Fujiwara M."/>
            <person name="Mori M."/>
            <person name="Tomita M."/>
            <person name="Arakawa K."/>
        </authorList>
    </citation>
    <scope>NUCLEOTIDE SEQUENCE [LARGE SCALE GENOMIC DNA]</scope>
</reference>
<organism evidence="2 3">
    <name type="scientific">Araneus ventricosus</name>
    <name type="common">Orbweaver spider</name>
    <name type="synonym">Epeira ventricosa</name>
    <dbReference type="NCBI Taxonomy" id="182803"/>
    <lineage>
        <taxon>Eukaryota</taxon>
        <taxon>Metazoa</taxon>
        <taxon>Ecdysozoa</taxon>
        <taxon>Arthropoda</taxon>
        <taxon>Chelicerata</taxon>
        <taxon>Arachnida</taxon>
        <taxon>Araneae</taxon>
        <taxon>Araneomorphae</taxon>
        <taxon>Entelegynae</taxon>
        <taxon>Araneoidea</taxon>
        <taxon>Araneidae</taxon>
        <taxon>Araneus</taxon>
    </lineage>
</organism>
<evidence type="ECO:0000313" key="3">
    <source>
        <dbReference type="Proteomes" id="UP000499080"/>
    </source>
</evidence>
<accession>A0A4Y2ALE4</accession>
<dbReference type="EMBL" id="BGPR01000022">
    <property type="protein sequence ID" value="GBL80530.1"/>
    <property type="molecule type" value="Genomic_DNA"/>
</dbReference>
<name>A0A4Y2ALE4_ARAVE</name>
<gene>
    <name evidence="2" type="ORF">AVEN_225228_1</name>
</gene>